<comment type="similarity">
    <text evidence="1 2">Belongs to the dTDP-4-dehydrorhamnose reductase family.</text>
</comment>
<protein>
    <recommendedName>
        <fullName evidence="2">dTDP-4-dehydrorhamnose reductase</fullName>
        <ecNumber evidence="2">1.1.1.133</ecNumber>
    </recommendedName>
</protein>
<keyword evidence="2" id="KW-0521">NADP</keyword>
<dbReference type="InterPro" id="IPR005913">
    <property type="entry name" value="dTDP_dehydrorham_reduct"/>
</dbReference>
<comment type="pathway">
    <text evidence="2">Carbohydrate biosynthesis; dTDP-L-rhamnose biosynthesis.</text>
</comment>
<dbReference type="AlphaFoldDB" id="A0A398CVA1"/>
<dbReference type="GO" id="GO:0019305">
    <property type="term" value="P:dTDP-rhamnose biosynthetic process"/>
    <property type="evidence" value="ECO:0007669"/>
    <property type="project" value="UniProtKB-UniPathway"/>
</dbReference>
<reference evidence="4 5" key="1">
    <citation type="submission" date="2018-09" db="EMBL/GenBank/DDBJ databases">
        <title>Cohnella cavernae sp. nov., isolated from a karst cave.</title>
        <authorList>
            <person name="Zhu H."/>
        </authorList>
    </citation>
    <scope>NUCLEOTIDE SEQUENCE [LARGE SCALE GENOMIC DNA]</scope>
    <source>
        <strain evidence="4 5">K2E09-144</strain>
    </source>
</reference>
<feature type="domain" description="RmlD-like substrate binding" evidence="3">
    <location>
        <begin position="5"/>
        <end position="282"/>
    </location>
</feature>
<dbReference type="EMBL" id="QXJM01000030">
    <property type="protein sequence ID" value="RIE03827.1"/>
    <property type="molecule type" value="Genomic_DNA"/>
</dbReference>
<dbReference type="OrthoDB" id="9803892at2"/>
<organism evidence="4 5">
    <name type="scientific">Cohnella faecalis</name>
    <dbReference type="NCBI Taxonomy" id="2315694"/>
    <lineage>
        <taxon>Bacteria</taxon>
        <taxon>Bacillati</taxon>
        <taxon>Bacillota</taxon>
        <taxon>Bacilli</taxon>
        <taxon>Bacillales</taxon>
        <taxon>Paenibacillaceae</taxon>
        <taxon>Cohnella</taxon>
    </lineage>
</organism>
<keyword evidence="2 4" id="KW-0560">Oxidoreductase</keyword>
<dbReference type="RefSeq" id="WP_119148899.1">
    <property type="nucleotide sequence ID" value="NZ_JBHSOV010000021.1"/>
</dbReference>
<name>A0A398CVA1_9BACL</name>
<evidence type="ECO:0000313" key="4">
    <source>
        <dbReference type="EMBL" id="RIE03827.1"/>
    </source>
</evidence>
<dbReference type="GO" id="GO:0008831">
    <property type="term" value="F:dTDP-4-dehydrorhamnose reductase activity"/>
    <property type="evidence" value="ECO:0007669"/>
    <property type="project" value="UniProtKB-EC"/>
</dbReference>
<dbReference type="FunFam" id="3.40.50.720:FF:000159">
    <property type="entry name" value="dTDP-4-dehydrorhamnose reductase"/>
    <property type="match status" value="1"/>
</dbReference>
<comment type="function">
    <text evidence="2">Catalyzes the reduction of dTDP-6-deoxy-L-lyxo-4-hexulose to yield dTDP-L-rhamnose.</text>
</comment>
<dbReference type="PANTHER" id="PTHR10491:SF4">
    <property type="entry name" value="METHIONINE ADENOSYLTRANSFERASE 2 SUBUNIT BETA"/>
    <property type="match status" value="1"/>
</dbReference>
<dbReference type="Proteomes" id="UP000266340">
    <property type="component" value="Unassembled WGS sequence"/>
</dbReference>
<comment type="caution">
    <text evidence="4">The sequence shown here is derived from an EMBL/GenBank/DDBJ whole genome shotgun (WGS) entry which is preliminary data.</text>
</comment>
<sequence length="290" mass="32511">MERKRIAVTGAGGQLGRDLCPLLERSGYDPIGWDRSDLDITDAQAVMRKIEEFRPDAVVHTAAYTKVDQAEKDSEAAYSVNAVGTRNVALAAEAVGAKLVYISTDYVFPGTGRDPWHESRETEPLNVYGHSKRAGEWIVSSVHSRWFVARTSWVYGSHGHNFVKTMLHLAGEKDVLEVVNDQVGCPTYTVDLSQAIIRLLESEKYGTYHVSNSGQCSWFEFAKRLFELAGVSVQVNPVTSERYPRPAKRPAYSVFEHRALKANGFPPMRPWEEALSEFVTHYSDKERRGG</sequence>
<dbReference type="EC" id="1.1.1.133" evidence="2"/>
<dbReference type="Gene3D" id="3.40.50.720">
    <property type="entry name" value="NAD(P)-binding Rossmann-like Domain"/>
    <property type="match status" value="1"/>
</dbReference>
<dbReference type="CDD" id="cd05254">
    <property type="entry name" value="dTDP_HR_like_SDR_e"/>
    <property type="match status" value="1"/>
</dbReference>
<evidence type="ECO:0000256" key="1">
    <source>
        <dbReference type="ARBA" id="ARBA00010944"/>
    </source>
</evidence>
<dbReference type="UniPathway" id="UPA00124"/>
<evidence type="ECO:0000256" key="2">
    <source>
        <dbReference type="RuleBase" id="RU364082"/>
    </source>
</evidence>
<keyword evidence="5" id="KW-1185">Reference proteome</keyword>
<proteinExistence type="inferred from homology"/>
<evidence type="ECO:0000313" key="5">
    <source>
        <dbReference type="Proteomes" id="UP000266340"/>
    </source>
</evidence>
<dbReference type="NCBIfam" id="TIGR01214">
    <property type="entry name" value="rmlD"/>
    <property type="match status" value="1"/>
</dbReference>
<gene>
    <name evidence="4" type="primary">rfbD</name>
    <name evidence="4" type="ORF">D3H35_09750</name>
</gene>
<dbReference type="InterPro" id="IPR036291">
    <property type="entry name" value="NAD(P)-bd_dom_sf"/>
</dbReference>
<accession>A0A398CVA1</accession>
<dbReference type="GO" id="GO:0005829">
    <property type="term" value="C:cytosol"/>
    <property type="evidence" value="ECO:0007669"/>
    <property type="project" value="TreeGrafter"/>
</dbReference>
<evidence type="ECO:0000259" key="3">
    <source>
        <dbReference type="Pfam" id="PF04321"/>
    </source>
</evidence>
<dbReference type="PANTHER" id="PTHR10491">
    <property type="entry name" value="DTDP-4-DEHYDRORHAMNOSE REDUCTASE"/>
    <property type="match status" value="1"/>
</dbReference>
<dbReference type="InterPro" id="IPR029903">
    <property type="entry name" value="RmlD-like-bd"/>
</dbReference>
<dbReference type="SUPFAM" id="SSF51735">
    <property type="entry name" value="NAD(P)-binding Rossmann-fold domains"/>
    <property type="match status" value="1"/>
</dbReference>
<dbReference type="Pfam" id="PF04321">
    <property type="entry name" value="RmlD_sub_bind"/>
    <property type="match status" value="1"/>
</dbReference>
<dbReference type="Gene3D" id="3.90.25.10">
    <property type="entry name" value="UDP-galactose 4-epimerase, domain 1"/>
    <property type="match status" value="1"/>
</dbReference>